<dbReference type="Pfam" id="PF00144">
    <property type="entry name" value="Beta-lactamase"/>
    <property type="match status" value="1"/>
</dbReference>
<dbReference type="InterPro" id="IPR050491">
    <property type="entry name" value="AmpC-like"/>
</dbReference>
<dbReference type="InterPro" id="IPR001466">
    <property type="entry name" value="Beta-lactam-related"/>
</dbReference>
<evidence type="ECO:0000259" key="1">
    <source>
        <dbReference type="Pfam" id="PF00144"/>
    </source>
</evidence>
<dbReference type="EC" id="3.-.-.-" evidence="2"/>
<dbReference type="GO" id="GO:0016787">
    <property type="term" value="F:hydrolase activity"/>
    <property type="evidence" value="ECO:0007669"/>
    <property type="project" value="UniProtKB-KW"/>
</dbReference>
<dbReference type="SUPFAM" id="SSF56601">
    <property type="entry name" value="beta-lactamase/transpeptidase-like"/>
    <property type="match status" value="1"/>
</dbReference>
<comment type="caution">
    <text evidence="2">The sequence shown here is derived from an EMBL/GenBank/DDBJ whole genome shotgun (WGS) entry which is preliminary data.</text>
</comment>
<sequence length="418" mass="45318">MGWSLGELIARHDVPGAQVAVLADGRIEDDAAGVLSRHTRVEATTDSIFKIGSITKLWTATLVQQLMDEGLLELDRPVSDYRPGLGKFTVRQLLTHTSGMDANHFVDTGRGDDAIEKFVDTLADVDHPFPPGTVFSYSNSGFATLGRLVEVLRGQRFHDVLRERIATPLGLRTVAVDPYEAILHRAAVGHFDGGEPTTSWAVRYHCTPSGSHLAISARELLEFVRMHLTDPNLAALRETQLDEVPDFGGGQVGWGLGWMRYRDGIVGHTGVSKGQKAFLRVAPSAGVAVAVLTNSAGGAPLAYEIFAQVLHDLTGVETDPLPVPPANPTPIDVERMGGTYRTTLHDITLAVENGRTFLTYRPRNGKPENRVEVVRLTDKAVITVEPTFDGHQVLSLIGDDGNGRAQFLHNGSAAYRIA</sequence>
<evidence type="ECO:0000313" key="2">
    <source>
        <dbReference type="EMBL" id="MFC0547822.1"/>
    </source>
</evidence>
<name>A0ABV6N5I2_9PSEU</name>
<gene>
    <name evidence="2" type="ORF">ACFFH7_40385</name>
</gene>
<accession>A0ABV6N5I2</accession>
<dbReference type="Gene3D" id="3.40.710.10">
    <property type="entry name" value="DD-peptidase/beta-lactamase superfamily"/>
    <property type="match status" value="1"/>
</dbReference>
<dbReference type="EMBL" id="JBHLUD010000015">
    <property type="protein sequence ID" value="MFC0547822.1"/>
    <property type="molecule type" value="Genomic_DNA"/>
</dbReference>
<dbReference type="PANTHER" id="PTHR46825">
    <property type="entry name" value="D-ALANYL-D-ALANINE-CARBOXYPEPTIDASE/ENDOPEPTIDASE AMPH"/>
    <property type="match status" value="1"/>
</dbReference>
<dbReference type="Proteomes" id="UP001589810">
    <property type="component" value="Unassembled WGS sequence"/>
</dbReference>
<dbReference type="RefSeq" id="WP_273938329.1">
    <property type="nucleotide sequence ID" value="NZ_CP097263.1"/>
</dbReference>
<dbReference type="PANTHER" id="PTHR46825:SF8">
    <property type="entry name" value="BETA-LACTAMASE-RELATED"/>
    <property type="match status" value="1"/>
</dbReference>
<keyword evidence="2" id="KW-0378">Hydrolase</keyword>
<feature type="domain" description="Beta-lactamase-related" evidence="1">
    <location>
        <begin position="7"/>
        <end position="302"/>
    </location>
</feature>
<dbReference type="InterPro" id="IPR012338">
    <property type="entry name" value="Beta-lactam/transpept-like"/>
</dbReference>
<reference evidence="2 3" key="1">
    <citation type="submission" date="2024-09" db="EMBL/GenBank/DDBJ databases">
        <authorList>
            <person name="Sun Q."/>
            <person name="Mori K."/>
        </authorList>
    </citation>
    <scope>NUCLEOTIDE SEQUENCE [LARGE SCALE GENOMIC DNA]</scope>
    <source>
        <strain evidence="2 3">TBRC 1432</strain>
    </source>
</reference>
<evidence type="ECO:0000313" key="3">
    <source>
        <dbReference type="Proteomes" id="UP001589810"/>
    </source>
</evidence>
<proteinExistence type="predicted"/>
<protein>
    <submittedName>
        <fullName evidence="2">Serine hydrolase domain-containing protein</fullName>
        <ecNumber evidence="2">3.-.-.-</ecNumber>
    </submittedName>
</protein>
<organism evidence="2 3">
    <name type="scientific">Kutzneria chonburiensis</name>
    <dbReference type="NCBI Taxonomy" id="1483604"/>
    <lineage>
        <taxon>Bacteria</taxon>
        <taxon>Bacillati</taxon>
        <taxon>Actinomycetota</taxon>
        <taxon>Actinomycetes</taxon>
        <taxon>Pseudonocardiales</taxon>
        <taxon>Pseudonocardiaceae</taxon>
        <taxon>Kutzneria</taxon>
    </lineage>
</organism>
<keyword evidence="3" id="KW-1185">Reference proteome</keyword>